<dbReference type="EMBL" id="JABEQK010000013">
    <property type="protein sequence ID" value="MBB2206293.1"/>
    <property type="molecule type" value="Genomic_DNA"/>
</dbReference>
<dbReference type="Proteomes" id="UP000540556">
    <property type="component" value="Unassembled WGS sequence"/>
</dbReference>
<dbReference type="InterPro" id="IPR035418">
    <property type="entry name" value="AraC-bd_2"/>
</dbReference>
<dbReference type="SUPFAM" id="SSF46689">
    <property type="entry name" value="Homeodomain-like"/>
    <property type="match status" value="1"/>
</dbReference>
<evidence type="ECO:0000256" key="2">
    <source>
        <dbReference type="ARBA" id="ARBA00023125"/>
    </source>
</evidence>
<dbReference type="SMART" id="SM00342">
    <property type="entry name" value="HTH_ARAC"/>
    <property type="match status" value="1"/>
</dbReference>
<dbReference type="InterPro" id="IPR009057">
    <property type="entry name" value="Homeodomain-like_sf"/>
</dbReference>
<dbReference type="PROSITE" id="PS00041">
    <property type="entry name" value="HTH_ARAC_FAMILY_1"/>
    <property type="match status" value="1"/>
</dbReference>
<evidence type="ECO:0000256" key="3">
    <source>
        <dbReference type="ARBA" id="ARBA00023163"/>
    </source>
</evidence>
<comment type="caution">
    <text evidence="5">The sequence shown here is derived from an EMBL/GenBank/DDBJ whole genome shotgun (WGS) entry which is preliminary data.</text>
</comment>
<dbReference type="GO" id="GO:0003700">
    <property type="term" value="F:DNA-binding transcription factor activity"/>
    <property type="evidence" value="ECO:0007669"/>
    <property type="project" value="InterPro"/>
</dbReference>
<dbReference type="PROSITE" id="PS01124">
    <property type="entry name" value="HTH_ARAC_FAMILY_2"/>
    <property type="match status" value="1"/>
</dbReference>
<evidence type="ECO:0000313" key="6">
    <source>
        <dbReference type="Proteomes" id="UP000540556"/>
    </source>
</evidence>
<gene>
    <name evidence="5" type="ORF">HLH27_14900</name>
</gene>
<dbReference type="InterPro" id="IPR018060">
    <property type="entry name" value="HTH_AraC"/>
</dbReference>
<keyword evidence="2" id="KW-0238">DNA-binding</keyword>
<dbReference type="InterPro" id="IPR050204">
    <property type="entry name" value="AraC_XylS_family_regulators"/>
</dbReference>
<dbReference type="InterPro" id="IPR018062">
    <property type="entry name" value="HTH_AraC-typ_CS"/>
</dbReference>
<name>A0A7W4KG39_9PROT</name>
<evidence type="ECO:0000313" key="5">
    <source>
        <dbReference type="EMBL" id="MBB2206293.1"/>
    </source>
</evidence>
<reference evidence="5 6" key="1">
    <citation type="submission" date="2020-04" db="EMBL/GenBank/DDBJ databases">
        <title>Description of novel Gluconacetobacter.</title>
        <authorList>
            <person name="Sombolestani A."/>
        </authorList>
    </citation>
    <scope>NUCLEOTIDE SEQUENCE [LARGE SCALE GENOMIC DNA]</scope>
    <source>
        <strain evidence="5 6">LMG 27800</strain>
    </source>
</reference>
<sequence length="335" mass="37168">MLEDALLLDASGNPIIQDHSPHSSDWDEVDAFCRQVYMPYRTQPLLRARRPDATMYSVGIGGIVATRFSYGVPVHLSEFDPAAGRVLVLTTLRGGVEHAAMRGESVHTRSGESFVADCSRTPYWLKASEDHLQLNLTIGHDRLAEIARHWLGFLPDDRLWTAKVRFGDRNSSWIALMEYVTRTVGQMRSGLDERVGAHLGEIVCIELLRQWAAGAGIDLGRGDGHAAPVYVRRAEEFMREHAASQPTMTEVAAAACVSVRALTGAFRRYRDTTPGAFLREQRLLGVRGDLLASAPGETVSAIASRWGYVNFGEFAQSFRMRFGELPSATRGRRHD</sequence>
<dbReference type="AlphaFoldDB" id="A0A7W4KG39"/>
<dbReference type="GO" id="GO:0043565">
    <property type="term" value="F:sequence-specific DNA binding"/>
    <property type="evidence" value="ECO:0007669"/>
    <property type="project" value="InterPro"/>
</dbReference>
<protein>
    <submittedName>
        <fullName evidence="5">AraC family transcriptional regulator</fullName>
    </submittedName>
</protein>
<dbReference type="PANTHER" id="PTHR46796">
    <property type="entry name" value="HTH-TYPE TRANSCRIPTIONAL ACTIVATOR RHAS-RELATED"/>
    <property type="match status" value="1"/>
</dbReference>
<keyword evidence="6" id="KW-1185">Reference proteome</keyword>
<evidence type="ECO:0000259" key="4">
    <source>
        <dbReference type="PROSITE" id="PS01124"/>
    </source>
</evidence>
<dbReference type="Pfam" id="PF14525">
    <property type="entry name" value="AraC_binding_2"/>
    <property type="match status" value="1"/>
</dbReference>
<dbReference type="Pfam" id="PF12833">
    <property type="entry name" value="HTH_18"/>
    <property type="match status" value="1"/>
</dbReference>
<accession>A0A7W4KG39</accession>
<dbReference type="PANTHER" id="PTHR46796:SF12">
    <property type="entry name" value="HTH-TYPE DNA-BINDING TRANSCRIPTIONAL ACTIVATOR EUTR"/>
    <property type="match status" value="1"/>
</dbReference>
<feature type="domain" description="HTH araC/xylS-type" evidence="4">
    <location>
        <begin position="232"/>
        <end position="332"/>
    </location>
</feature>
<keyword evidence="3" id="KW-0804">Transcription</keyword>
<dbReference type="Gene3D" id="1.10.10.60">
    <property type="entry name" value="Homeodomain-like"/>
    <property type="match status" value="1"/>
</dbReference>
<dbReference type="RefSeq" id="WP_182950824.1">
    <property type="nucleotide sequence ID" value="NZ_JABEQK010000013.1"/>
</dbReference>
<keyword evidence="1" id="KW-0805">Transcription regulation</keyword>
<evidence type="ECO:0000256" key="1">
    <source>
        <dbReference type="ARBA" id="ARBA00023015"/>
    </source>
</evidence>
<organism evidence="5 6">
    <name type="scientific">Gluconacetobacter takamatsuzukensis</name>
    <dbReference type="NCBI Taxonomy" id="1286190"/>
    <lineage>
        <taxon>Bacteria</taxon>
        <taxon>Pseudomonadati</taxon>
        <taxon>Pseudomonadota</taxon>
        <taxon>Alphaproteobacteria</taxon>
        <taxon>Acetobacterales</taxon>
        <taxon>Acetobacteraceae</taxon>
        <taxon>Gluconacetobacter</taxon>
    </lineage>
</organism>
<proteinExistence type="predicted"/>